<evidence type="ECO:0000313" key="1">
    <source>
        <dbReference type="EMBL" id="SNB71137.1"/>
    </source>
</evidence>
<dbReference type="Proteomes" id="UP000197065">
    <property type="component" value="Unassembled WGS sequence"/>
</dbReference>
<protein>
    <submittedName>
        <fullName evidence="1">Uncharacterized protein</fullName>
    </submittedName>
</protein>
<sequence length="106" mass="12597">MNASFSRTREHFTAWAAGPRNHVQDRHIYTINGELCVDAVIRFEQRDSDIRKVADRCGIAEFLGPMPSFKREYRQRPEPFIGYYDRSTADIIRSAFAWEMRTFEYR</sequence>
<reference evidence="1 2" key="1">
    <citation type="submission" date="2017-06" db="EMBL/GenBank/DDBJ databases">
        <authorList>
            <person name="Kim H.J."/>
            <person name="Triplett B.A."/>
        </authorList>
    </citation>
    <scope>NUCLEOTIDE SEQUENCE [LARGE SCALE GENOMIC DNA]</scope>
    <source>
        <strain evidence="1 2">B29T1</strain>
    </source>
</reference>
<proteinExistence type="predicted"/>
<dbReference type="OrthoDB" id="288532at2"/>
<dbReference type="EMBL" id="FYEH01000008">
    <property type="protein sequence ID" value="SNB71137.1"/>
    <property type="molecule type" value="Genomic_DNA"/>
</dbReference>
<keyword evidence="2" id="KW-1185">Reference proteome</keyword>
<organism evidence="1 2">
    <name type="scientific">Arboricoccus pini</name>
    <dbReference type="NCBI Taxonomy" id="1963835"/>
    <lineage>
        <taxon>Bacteria</taxon>
        <taxon>Pseudomonadati</taxon>
        <taxon>Pseudomonadota</taxon>
        <taxon>Alphaproteobacteria</taxon>
        <taxon>Geminicoccales</taxon>
        <taxon>Geminicoccaceae</taxon>
        <taxon>Arboricoccus</taxon>
    </lineage>
</organism>
<accession>A0A212RFK9</accession>
<evidence type="ECO:0000313" key="2">
    <source>
        <dbReference type="Proteomes" id="UP000197065"/>
    </source>
</evidence>
<dbReference type="RefSeq" id="WP_088561859.1">
    <property type="nucleotide sequence ID" value="NZ_FYEH01000008.1"/>
</dbReference>
<gene>
    <name evidence="1" type="ORF">SAMN07250955_10864</name>
</gene>
<dbReference type="AlphaFoldDB" id="A0A212RFK9"/>
<name>A0A212RFK9_9PROT</name>